<keyword evidence="3" id="KW-1133">Transmembrane helix</keyword>
<dbReference type="InterPro" id="IPR050767">
    <property type="entry name" value="Sel1_AlgK"/>
</dbReference>
<dbReference type="InterPro" id="IPR006597">
    <property type="entry name" value="Sel1-like"/>
</dbReference>
<dbReference type="RefSeq" id="XP_049262711.1">
    <property type="nucleotide sequence ID" value="XM_049407923.1"/>
</dbReference>
<gene>
    <name evidence="5" type="ORF">J8A68_004009</name>
</gene>
<dbReference type="OrthoDB" id="27934at2759"/>
<feature type="signal peptide" evidence="4">
    <location>
        <begin position="1"/>
        <end position="26"/>
    </location>
</feature>
<feature type="chain" id="PRO_5035171613" evidence="4">
    <location>
        <begin position="27"/>
        <end position="821"/>
    </location>
</feature>
<dbReference type="EMBL" id="JAGSYN010000178">
    <property type="protein sequence ID" value="KAG7662478.1"/>
    <property type="molecule type" value="Genomic_DNA"/>
</dbReference>
<dbReference type="Pfam" id="PF08238">
    <property type="entry name" value="Sel1"/>
    <property type="match status" value="9"/>
</dbReference>
<keyword evidence="6" id="KW-1185">Reference proteome</keyword>
<feature type="transmembrane region" description="Helical" evidence="3">
    <location>
        <begin position="744"/>
        <end position="763"/>
    </location>
</feature>
<evidence type="ECO:0000256" key="2">
    <source>
        <dbReference type="SAM" id="MobiDB-lite"/>
    </source>
</evidence>
<dbReference type="Proteomes" id="UP000694255">
    <property type="component" value="Unassembled WGS sequence"/>
</dbReference>
<dbReference type="PANTHER" id="PTHR11102">
    <property type="entry name" value="SEL-1-LIKE PROTEIN"/>
    <property type="match status" value="1"/>
</dbReference>
<organism evidence="5 6">
    <name type="scientific">[Candida] subhashii</name>
    <dbReference type="NCBI Taxonomy" id="561895"/>
    <lineage>
        <taxon>Eukaryota</taxon>
        <taxon>Fungi</taxon>
        <taxon>Dikarya</taxon>
        <taxon>Ascomycota</taxon>
        <taxon>Saccharomycotina</taxon>
        <taxon>Pichiomycetes</taxon>
        <taxon>Debaryomycetaceae</taxon>
        <taxon>Spathaspora</taxon>
    </lineage>
</organism>
<evidence type="ECO:0000256" key="3">
    <source>
        <dbReference type="SAM" id="Phobius"/>
    </source>
</evidence>
<feature type="region of interest" description="Disordered" evidence="2">
    <location>
        <begin position="775"/>
        <end position="798"/>
    </location>
</feature>
<comment type="caution">
    <text evidence="5">The sequence shown here is derived from an EMBL/GenBank/DDBJ whole genome shotgun (WGS) entry which is preliminary data.</text>
</comment>
<dbReference type="GeneID" id="73470809"/>
<evidence type="ECO:0000313" key="5">
    <source>
        <dbReference type="EMBL" id="KAG7662478.1"/>
    </source>
</evidence>
<comment type="similarity">
    <text evidence="1">Belongs to the sel-1 family.</text>
</comment>
<accession>A0A8J5UGI1</accession>
<dbReference type="AlphaFoldDB" id="A0A8J5UGI1"/>
<reference evidence="5 6" key="1">
    <citation type="journal article" date="2021" name="DNA Res.">
        <title>Genome analysis of Candida subhashii reveals its hybrid nature and dual mitochondrial genome conformations.</title>
        <authorList>
            <person name="Mixao V."/>
            <person name="Hegedusova E."/>
            <person name="Saus E."/>
            <person name="Pryszcz L.P."/>
            <person name="Cillingova A."/>
            <person name="Nosek J."/>
            <person name="Gabaldon T."/>
        </authorList>
    </citation>
    <scope>NUCLEOTIDE SEQUENCE [LARGE SCALE GENOMIC DNA]</scope>
    <source>
        <strain evidence="5 6">CBS 10753</strain>
    </source>
</reference>
<evidence type="ECO:0000256" key="4">
    <source>
        <dbReference type="SAM" id="SignalP"/>
    </source>
</evidence>
<proteinExistence type="inferred from homology"/>
<keyword evidence="3" id="KW-0812">Transmembrane</keyword>
<name>A0A8J5UGI1_9ASCO</name>
<keyword evidence="4" id="KW-0732">Signal</keyword>
<evidence type="ECO:0000313" key="6">
    <source>
        <dbReference type="Proteomes" id="UP000694255"/>
    </source>
</evidence>
<dbReference type="PANTHER" id="PTHR11102:SF160">
    <property type="entry name" value="ERAD-ASSOCIATED E3 UBIQUITIN-PROTEIN LIGASE COMPONENT HRD3"/>
    <property type="match status" value="1"/>
</dbReference>
<feature type="compositionally biased region" description="Low complexity" evidence="2">
    <location>
        <begin position="775"/>
        <end position="789"/>
    </location>
</feature>
<keyword evidence="3" id="KW-0472">Membrane</keyword>
<evidence type="ECO:0000256" key="1">
    <source>
        <dbReference type="ARBA" id="ARBA00038101"/>
    </source>
</evidence>
<sequence>MFNSIRITITIPTLISLLSLLSFTLAFDKDGELYYLKAIKQLNDLTIPPIEPIYNLDNIEGSLYIPQFDNTINKYIQNGYQTNQSPPSELIDSIIPLLEKSAECNNVNAIVTLADLYFFGNYSLPTNYTKAIDLYHKATSISSNGHAYFILGLVYSTGLFGYTKIDQNKANLYYQFGMQNGDINSLLVLAYRYNKGIAVPHNCETALNYYVRLAEMGYKWLQTHDRDIDYNIRISDFNGGLYGEKMSETPNSIEIQSKVYTNLIDQFEEHKLNADDHEYVNLYYTALEYYKGDYFIPKNLTKALEIFQECVDLGELTYGFNNYANIDTIDQVFLSSCQAKLGRMYLKGLGTTKNITKAYELYQRSFKVQRTADALNDLGQIAEKGLVGPANITKAAEYYGAAFRKKSAEGGKNLAKLMYEMSGGQNSTTAKDMFTHMKEAVYLGNTEALYHFGNYLQMGVNLFAEPDKKYTCPSIIQYYQIFIERLSEVFAPHLKFAFNQLIQGDFNGALIGYSIAAEQGFEAAQISAAYLLYQLQPLISQYKNHKTFTKDRVDVAIRYLDRASRQGNVDATILLGDIYSGSDSVIPISPDYDKAFNYYRIASDRHSSHGSYKLAQMYEYGIGPVNNSIDYFMAKRYYDSSLQYKEQSDIEAKLMSKSLTYSKAHINLALLRLRLKYLFNKKAFKESSTGESGGWFHAFRNVKSNSATNLKESVSKADAHHEGTTYVNDDGVENYVEDYDIGDYLVICLTFIFFVAFFVQNLIRQIRRIRMRNNNNNQNNQVEGQNGENENGENNEGEGARVGLDGFHFRRGNFEFHFFAI</sequence>
<protein>
    <submittedName>
        <fullName evidence="5">HRD3</fullName>
    </submittedName>
</protein>
<dbReference type="SMART" id="SM00671">
    <property type="entry name" value="SEL1"/>
    <property type="match status" value="7"/>
</dbReference>